<comment type="caution">
    <text evidence="1">The sequence shown here is derived from an EMBL/GenBank/DDBJ whole genome shotgun (WGS) entry which is preliminary data.</text>
</comment>
<name>A0A5J4PXY6_9ZZZZ</name>
<dbReference type="Gene3D" id="3.40.50.300">
    <property type="entry name" value="P-loop containing nucleotide triphosphate hydrolases"/>
    <property type="match status" value="1"/>
</dbReference>
<dbReference type="InterPro" id="IPR027417">
    <property type="entry name" value="P-loop_NTPase"/>
</dbReference>
<evidence type="ECO:0000313" key="1">
    <source>
        <dbReference type="EMBL" id="KAA6313942.1"/>
    </source>
</evidence>
<dbReference type="EMBL" id="SNRY01005856">
    <property type="protein sequence ID" value="KAA6313942.1"/>
    <property type="molecule type" value="Genomic_DNA"/>
</dbReference>
<dbReference type="AlphaFoldDB" id="A0A5J4PXY6"/>
<accession>A0A5J4PXY6</accession>
<organism evidence="1">
    <name type="scientific">termite gut metagenome</name>
    <dbReference type="NCBI Taxonomy" id="433724"/>
    <lineage>
        <taxon>unclassified sequences</taxon>
        <taxon>metagenomes</taxon>
        <taxon>organismal metagenomes</taxon>
    </lineage>
</organism>
<reference evidence="1" key="1">
    <citation type="submission" date="2019-03" db="EMBL/GenBank/DDBJ databases">
        <title>Single cell metagenomics reveals metabolic interactions within the superorganism composed of flagellate Streblomastix strix and complex community of Bacteroidetes bacteria on its surface.</title>
        <authorList>
            <person name="Treitli S.C."/>
            <person name="Kolisko M."/>
            <person name="Husnik F."/>
            <person name="Keeling P."/>
            <person name="Hampl V."/>
        </authorList>
    </citation>
    <scope>NUCLEOTIDE SEQUENCE</scope>
    <source>
        <strain evidence="1">STM</strain>
    </source>
</reference>
<feature type="non-terminal residue" evidence="1">
    <location>
        <position position="42"/>
    </location>
</feature>
<sequence length="42" mass="4313">MDFELISTYYPTGDQPEAIAQLTAGVLQGTPAQTLLGVTGSG</sequence>
<dbReference type="SUPFAM" id="SSF52540">
    <property type="entry name" value="P-loop containing nucleoside triphosphate hydrolases"/>
    <property type="match status" value="1"/>
</dbReference>
<proteinExistence type="predicted"/>
<protein>
    <submittedName>
        <fullName evidence="1">UvrABC system protein B</fullName>
    </submittedName>
</protein>
<gene>
    <name evidence="1" type="ORF">EZS27_035368</name>
</gene>